<feature type="domain" description="ABC transporter" evidence="5">
    <location>
        <begin position="23"/>
        <end position="62"/>
    </location>
</feature>
<organism evidence="6 7">
    <name type="scientific">Haloplasma contractile SSD-17B</name>
    <dbReference type="NCBI Taxonomy" id="1033810"/>
    <lineage>
        <taxon>Bacteria</taxon>
        <taxon>Bacillati</taxon>
        <taxon>Mycoplasmatota</taxon>
        <taxon>Mollicutes</taxon>
        <taxon>Haloplasmatales</taxon>
        <taxon>Haloplasmataceae</taxon>
        <taxon>Haloplasma</taxon>
    </lineage>
</organism>
<dbReference type="InterPro" id="IPR050166">
    <property type="entry name" value="ABC_transporter_ATP-bind"/>
</dbReference>
<keyword evidence="7" id="KW-1185">Reference proteome</keyword>
<evidence type="ECO:0000256" key="3">
    <source>
        <dbReference type="ARBA" id="ARBA00022475"/>
    </source>
</evidence>
<dbReference type="GO" id="GO:0016887">
    <property type="term" value="F:ATP hydrolysis activity"/>
    <property type="evidence" value="ECO:0007669"/>
    <property type="project" value="InterPro"/>
</dbReference>
<keyword evidence="6" id="KW-0547">Nucleotide-binding</keyword>
<evidence type="ECO:0000259" key="5">
    <source>
        <dbReference type="Pfam" id="PF00005"/>
    </source>
</evidence>
<comment type="caution">
    <text evidence="6">The sequence shown here is derived from an EMBL/GenBank/DDBJ whole genome shotgun (WGS) entry which is preliminary data.</text>
</comment>
<keyword evidence="6" id="KW-0449">Lipoprotein</keyword>
<dbReference type="STRING" id="1033810.HLPCO_001297"/>
<dbReference type="GO" id="GO:0005524">
    <property type="term" value="F:ATP binding"/>
    <property type="evidence" value="ECO:0007669"/>
    <property type="project" value="UniProtKB-KW"/>
</dbReference>
<dbReference type="SUPFAM" id="SSF52540">
    <property type="entry name" value="P-loop containing nucleoside triphosphate hydrolases"/>
    <property type="match status" value="1"/>
</dbReference>
<dbReference type="eggNOG" id="COG1136">
    <property type="taxonomic scope" value="Bacteria"/>
</dbReference>
<protein>
    <submittedName>
        <fullName evidence="6">Lipoprotein-releasing system ATP-binding protein</fullName>
        <ecNumber evidence="6">3.6.3.-</ecNumber>
    </submittedName>
</protein>
<dbReference type="InParanoid" id="F7Q1M7"/>
<keyword evidence="2" id="KW-0813">Transport</keyword>
<dbReference type="GO" id="GO:0005886">
    <property type="term" value="C:plasma membrane"/>
    <property type="evidence" value="ECO:0007669"/>
    <property type="project" value="UniProtKB-SubCell"/>
</dbReference>
<keyword evidence="4" id="KW-0472">Membrane</keyword>
<evidence type="ECO:0000313" key="6">
    <source>
        <dbReference type="EMBL" id="ERJ12957.1"/>
    </source>
</evidence>
<sequence>MDNILELKAINKSYGSKIKTHVLKNLELSITKNSFNAIIGASGSGKSTLLNIMGTLDHPSSGVK</sequence>
<reference evidence="6 7" key="2">
    <citation type="journal article" date="2013" name="PLoS ONE">
        <title>INDIGO - INtegrated Data Warehouse of MIcrobial GenOmes with Examples from the Red Sea Extremophiles.</title>
        <authorList>
            <person name="Alam I."/>
            <person name="Antunes A."/>
            <person name="Kamau A.A."/>
            <person name="Ba Alawi W."/>
            <person name="Kalkatawi M."/>
            <person name="Stingl U."/>
            <person name="Bajic V.B."/>
        </authorList>
    </citation>
    <scope>NUCLEOTIDE SEQUENCE [LARGE SCALE GENOMIC DNA]</scope>
    <source>
        <strain evidence="6 7">SSD-17B</strain>
    </source>
</reference>
<dbReference type="InterPro" id="IPR027417">
    <property type="entry name" value="P-loop_NTPase"/>
</dbReference>
<dbReference type="Proteomes" id="UP000005707">
    <property type="component" value="Unassembled WGS sequence"/>
</dbReference>
<dbReference type="PANTHER" id="PTHR42788">
    <property type="entry name" value="TAURINE IMPORT ATP-BINDING PROTEIN-RELATED"/>
    <property type="match status" value="1"/>
</dbReference>
<dbReference type="EC" id="3.6.3.-" evidence="6"/>
<dbReference type="PANTHER" id="PTHR42788:SF7">
    <property type="entry name" value="NITRATE ABC TRANSPORTER ATP-BINDING PROTEIN"/>
    <property type="match status" value="1"/>
</dbReference>
<dbReference type="Pfam" id="PF00005">
    <property type="entry name" value="ABC_tran"/>
    <property type="match status" value="1"/>
</dbReference>
<evidence type="ECO:0000313" key="7">
    <source>
        <dbReference type="Proteomes" id="UP000005707"/>
    </source>
</evidence>
<keyword evidence="6" id="KW-0067">ATP-binding</keyword>
<keyword evidence="3" id="KW-1003">Cell membrane</keyword>
<dbReference type="EMBL" id="AFNU02000003">
    <property type="protein sequence ID" value="ERJ12957.1"/>
    <property type="molecule type" value="Genomic_DNA"/>
</dbReference>
<reference evidence="6 7" key="1">
    <citation type="journal article" date="2011" name="J. Bacteriol.">
        <title>Genome sequence of Haloplasma contractile, an unusual contractile bacterium from a deep-sea anoxic brine lake.</title>
        <authorList>
            <person name="Antunes A."/>
            <person name="Alam I."/>
            <person name="El Dorry H."/>
            <person name="Siam R."/>
            <person name="Robertson A."/>
            <person name="Bajic V.B."/>
            <person name="Stingl U."/>
        </authorList>
    </citation>
    <scope>NUCLEOTIDE SEQUENCE [LARGE SCALE GENOMIC DNA]</scope>
    <source>
        <strain evidence="6 7">SSD-17B</strain>
    </source>
</reference>
<dbReference type="InterPro" id="IPR003439">
    <property type="entry name" value="ABC_transporter-like_ATP-bd"/>
</dbReference>
<name>F7Q1M7_9MOLU</name>
<dbReference type="AlphaFoldDB" id="F7Q1M7"/>
<comment type="subcellular location">
    <subcellularLocation>
        <location evidence="1">Cell membrane</location>
        <topology evidence="1">Peripheral membrane protein</topology>
    </subcellularLocation>
</comment>
<evidence type="ECO:0000256" key="4">
    <source>
        <dbReference type="ARBA" id="ARBA00023136"/>
    </source>
</evidence>
<evidence type="ECO:0000256" key="1">
    <source>
        <dbReference type="ARBA" id="ARBA00004202"/>
    </source>
</evidence>
<gene>
    <name evidence="6" type="ORF">HLPCO_001297</name>
</gene>
<dbReference type="OrthoDB" id="9791546at2"/>
<accession>F7Q1M7</accession>
<keyword evidence="6" id="KW-0378">Hydrolase</keyword>
<dbReference type="Gene3D" id="3.40.50.300">
    <property type="entry name" value="P-loop containing nucleotide triphosphate hydrolases"/>
    <property type="match status" value="1"/>
</dbReference>
<evidence type="ECO:0000256" key="2">
    <source>
        <dbReference type="ARBA" id="ARBA00022448"/>
    </source>
</evidence>
<proteinExistence type="predicted"/>